<feature type="domain" description="CAAX prenyl protease 2/Lysostaphin resistance protein A-like" evidence="2">
    <location>
        <begin position="166"/>
        <end position="258"/>
    </location>
</feature>
<dbReference type="Pfam" id="PF02517">
    <property type="entry name" value="Rce1-like"/>
    <property type="match status" value="1"/>
</dbReference>
<evidence type="ECO:0000313" key="4">
    <source>
        <dbReference type="Proteomes" id="UP000199701"/>
    </source>
</evidence>
<keyword evidence="1" id="KW-1133">Transmembrane helix</keyword>
<feature type="transmembrane region" description="Helical" evidence="1">
    <location>
        <begin position="291"/>
        <end position="314"/>
    </location>
</feature>
<keyword evidence="4" id="KW-1185">Reference proteome</keyword>
<keyword evidence="1" id="KW-0472">Membrane</keyword>
<feature type="transmembrane region" description="Helical" evidence="1">
    <location>
        <begin position="197"/>
        <end position="216"/>
    </location>
</feature>
<gene>
    <name evidence="3" type="ORF">SAMN05421659_11325</name>
</gene>
<keyword evidence="1" id="KW-0812">Transmembrane</keyword>
<dbReference type="GO" id="GO:0080120">
    <property type="term" value="P:CAAX-box protein maturation"/>
    <property type="evidence" value="ECO:0007669"/>
    <property type="project" value="UniProtKB-ARBA"/>
</dbReference>
<dbReference type="RefSeq" id="WP_092455619.1">
    <property type="nucleotide sequence ID" value="NZ_FOJI01000013.1"/>
</dbReference>
<feature type="transmembrane region" description="Helical" evidence="1">
    <location>
        <begin position="157"/>
        <end position="176"/>
    </location>
</feature>
<dbReference type="AlphaFoldDB" id="A0A1I0R9T8"/>
<evidence type="ECO:0000313" key="3">
    <source>
        <dbReference type="EMBL" id="SEW37379.1"/>
    </source>
</evidence>
<dbReference type="EMBL" id="FOJI01000013">
    <property type="protein sequence ID" value="SEW37379.1"/>
    <property type="molecule type" value="Genomic_DNA"/>
</dbReference>
<organism evidence="3 4">
    <name type="scientific">[Clostridium] fimetarium</name>
    <dbReference type="NCBI Taxonomy" id="99656"/>
    <lineage>
        <taxon>Bacteria</taxon>
        <taxon>Bacillati</taxon>
        <taxon>Bacillota</taxon>
        <taxon>Clostridia</taxon>
        <taxon>Lachnospirales</taxon>
        <taxon>Lachnospiraceae</taxon>
    </lineage>
</organism>
<feature type="transmembrane region" description="Helical" evidence="1">
    <location>
        <begin position="21"/>
        <end position="52"/>
    </location>
</feature>
<accession>A0A1I0R9T8</accession>
<dbReference type="Proteomes" id="UP000199701">
    <property type="component" value="Unassembled WGS sequence"/>
</dbReference>
<feature type="transmembrane region" description="Helical" evidence="1">
    <location>
        <begin position="87"/>
        <end position="108"/>
    </location>
</feature>
<evidence type="ECO:0000256" key="1">
    <source>
        <dbReference type="SAM" id="Phobius"/>
    </source>
</evidence>
<feature type="transmembrane region" description="Helical" evidence="1">
    <location>
        <begin position="222"/>
        <end position="241"/>
    </location>
</feature>
<reference evidence="3 4" key="1">
    <citation type="submission" date="2016-10" db="EMBL/GenBank/DDBJ databases">
        <authorList>
            <person name="de Groot N.N."/>
        </authorList>
    </citation>
    <scope>NUCLEOTIDE SEQUENCE [LARGE SCALE GENOMIC DNA]</scope>
    <source>
        <strain evidence="3 4">DSM 9179</strain>
    </source>
</reference>
<dbReference type="PANTHER" id="PTHR39430:SF1">
    <property type="entry name" value="PROTEASE"/>
    <property type="match status" value="1"/>
</dbReference>
<evidence type="ECO:0000259" key="2">
    <source>
        <dbReference type="Pfam" id="PF02517"/>
    </source>
</evidence>
<dbReference type="OrthoDB" id="324900at2"/>
<name>A0A1I0R9T8_9FIRM</name>
<dbReference type="GO" id="GO:0004175">
    <property type="term" value="F:endopeptidase activity"/>
    <property type="evidence" value="ECO:0007669"/>
    <property type="project" value="UniProtKB-ARBA"/>
</dbReference>
<feature type="transmembrane region" description="Helical" evidence="1">
    <location>
        <begin position="129"/>
        <end position="151"/>
    </location>
</feature>
<dbReference type="InterPro" id="IPR003675">
    <property type="entry name" value="Rce1/LyrA-like_dom"/>
</dbReference>
<feature type="transmembrane region" description="Helical" evidence="1">
    <location>
        <begin position="253"/>
        <end position="271"/>
    </location>
</feature>
<sequence length="336" mass="36883">MKDYLVRPSMMMEARESGKGHNWFVELLIFALVFIVISIPTGIVTAIGMIIYLSSSSELMDLIKAGATNMEKITEVTTRLMNNRPEWITVLMLFSEAITILGIIIYCRNIEKRKLSTLGFRKNKFATEYAKGLLIGFVVFSLAVLICVFTGSLKISGISPEFSLVLVVLYFTGYMVQGMAEEVLCRGYLLVSISRRYSIPIAIMISSSVFALMHLGNSGVTVMAVINLILFGVFAGIIMITRGNIWMVAGIHSMWNFVQGNLFGIQVSGLAKQNSILSSDLIQDKAVINGGTFGLEGGLAVMIVLLIGIGVVLYRSSKFKNLQVVENTITETVEAV</sequence>
<dbReference type="PANTHER" id="PTHR39430">
    <property type="entry name" value="MEMBRANE-ASSOCIATED PROTEASE-RELATED"/>
    <property type="match status" value="1"/>
</dbReference>
<protein>
    <recommendedName>
        <fullName evidence="2">CAAX prenyl protease 2/Lysostaphin resistance protein A-like domain-containing protein</fullName>
    </recommendedName>
</protein>
<proteinExistence type="predicted"/>